<dbReference type="Proteomes" id="UP000002028">
    <property type="component" value="Chromosome"/>
</dbReference>
<organism evidence="2 3">
    <name type="scientific">Spirosoma linguale (strain ATCC 33905 / DSM 74 / LMG 10896 / Claus 1)</name>
    <dbReference type="NCBI Taxonomy" id="504472"/>
    <lineage>
        <taxon>Bacteria</taxon>
        <taxon>Pseudomonadati</taxon>
        <taxon>Bacteroidota</taxon>
        <taxon>Cytophagia</taxon>
        <taxon>Cytophagales</taxon>
        <taxon>Cytophagaceae</taxon>
        <taxon>Spirosoma</taxon>
    </lineage>
</organism>
<keyword evidence="3" id="KW-1185">Reference proteome</keyword>
<dbReference type="KEGG" id="sli:Slin_3052"/>
<protein>
    <submittedName>
        <fullName evidence="2">Uncharacterized protein</fullName>
    </submittedName>
</protein>
<dbReference type="EMBL" id="CP001769">
    <property type="protein sequence ID" value="ADB39063.1"/>
    <property type="molecule type" value="Genomic_DNA"/>
</dbReference>
<dbReference type="HOGENOM" id="CLU_2883637_0_0_10"/>
<keyword evidence="1" id="KW-0812">Transmembrane</keyword>
<gene>
    <name evidence="2" type="ordered locus">Slin_3052</name>
</gene>
<accession>D2QLB6</accession>
<name>D2QLB6_SPILD</name>
<evidence type="ECO:0000256" key="1">
    <source>
        <dbReference type="SAM" id="Phobius"/>
    </source>
</evidence>
<evidence type="ECO:0000313" key="3">
    <source>
        <dbReference type="Proteomes" id="UP000002028"/>
    </source>
</evidence>
<dbReference type="AlphaFoldDB" id="D2QLB6"/>
<keyword evidence="1" id="KW-0472">Membrane</keyword>
<evidence type="ECO:0000313" key="2">
    <source>
        <dbReference type="EMBL" id="ADB39063.1"/>
    </source>
</evidence>
<keyword evidence="1" id="KW-1133">Transmembrane helix</keyword>
<reference evidence="2 3" key="1">
    <citation type="journal article" date="2010" name="Stand. Genomic Sci.">
        <title>Complete genome sequence of Spirosoma linguale type strain (1).</title>
        <authorList>
            <person name="Lail K."/>
            <person name="Sikorski J."/>
            <person name="Saunders E."/>
            <person name="Lapidus A."/>
            <person name="Glavina Del Rio T."/>
            <person name="Copeland A."/>
            <person name="Tice H."/>
            <person name="Cheng J.-F."/>
            <person name="Lucas S."/>
            <person name="Nolan M."/>
            <person name="Bruce D."/>
            <person name="Goodwin L."/>
            <person name="Pitluck S."/>
            <person name="Ivanova N."/>
            <person name="Mavromatis K."/>
            <person name="Ovchinnikova G."/>
            <person name="Pati A."/>
            <person name="Chen A."/>
            <person name="Palaniappan K."/>
            <person name="Land M."/>
            <person name="Hauser L."/>
            <person name="Chang Y.-J."/>
            <person name="Jeffries C.D."/>
            <person name="Chain P."/>
            <person name="Brettin T."/>
            <person name="Detter J.C."/>
            <person name="Schuetze A."/>
            <person name="Rohde M."/>
            <person name="Tindall B.J."/>
            <person name="Goeker M."/>
            <person name="Bristow J."/>
            <person name="Eisen J.A."/>
            <person name="Markowitz V."/>
            <person name="Hugenholtz P."/>
            <person name="Kyrpides N.C."/>
            <person name="Klenk H.-P."/>
            <person name="Chen F."/>
        </authorList>
    </citation>
    <scope>NUCLEOTIDE SEQUENCE [LARGE SCALE GENOMIC DNA]</scope>
    <source>
        <strain evidence="3">ATCC 33905 / DSM 74 / LMG 10896 / Claus 1</strain>
    </source>
</reference>
<feature type="transmembrane region" description="Helical" evidence="1">
    <location>
        <begin position="38"/>
        <end position="62"/>
    </location>
</feature>
<dbReference type="STRING" id="504472.Slin_3052"/>
<proteinExistence type="predicted"/>
<sequence length="63" mass="7337">MRSAFTSGLSKEVMYALRVDQLRNQLCRSQADIAIRSYYSWAILSLLVWFGPFVLGIALYIFW</sequence>